<reference evidence="3 4" key="1">
    <citation type="journal article" date="2013" name="Curr. Biol.">
        <title>The Genome of the Foraminiferan Reticulomyxa filosa.</title>
        <authorList>
            <person name="Glockner G."/>
            <person name="Hulsmann N."/>
            <person name="Schleicher M."/>
            <person name="Noegel A.A."/>
            <person name="Eichinger L."/>
            <person name="Gallinger C."/>
            <person name="Pawlowski J."/>
            <person name="Sierra R."/>
            <person name="Euteneuer U."/>
            <person name="Pillet L."/>
            <person name="Moustafa A."/>
            <person name="Platzer M."/>
            <person name="Groth M."/>
            <person name="Szafranski K."/>
            <person name="Schliwa M."/>
        </authorList>
    </citation>
    <scope>NUCLEOTIDE SEQUENCE [LARGE SCALE GENOMIC DNA]</scope>
</reference>
<dbReference type="EMBL" id="ASPP01010500">
    <property type="protein sequence ID" value="ETO22748.1"/>
    <property type="molecule type" value="Genomic_DNA"/>
</dbReference>
<evidence type="ECO:0000313" key="4">
    <source>
        <dbReference type="Proteomes" id="UP000023152"/>
    </source>
</evidence>
<name>X6NA16_RETFI</name>
<dbReference type="GO" id="GO:0005524">
    <property type="term" value="F:ATP binding"/>
    <property type="evidence" value="ECO:0007669"/>
    <property type="project" value="InterPro"/>
</dbReference>
<dbReference type="OrthoDB" id="5979581at2759"/>
<dbReference type="SUPFAM" id="SSF56112">
    <property type="entry name" value="Protein kinase-like (PK-like)"/>
    <property type="match status" value="1"/>
</dbReference>
<dbReference type="Proteomes" id="UP000023152">
    <property type="component" value="Unassembled WGS sequence"/>
</dbReference>
<proteinExistence type="predicted"/>
<feature type="region of interest" description="Disordered" evidence="1">
    <location>
        <begin position="168"/>
        <end position="194"/>
    </location>
</feature>
<dbReference type="PROSITE" id="PS50011">
    <property type="entry name" value="PROTEIN_KINASE_DOM"/>
    <property type="match status" value="1"/>
</dbReference>
<accession>X6NA16</accession>
<gene>
    <name evidence="3" type="ORF">RFI_14445</name>
</gene>
<feature type="domain" description="Protein kinase" evidence="2">
    <location>
        <begin position="1"/>
        <end position="299"/>
    </location>
</feature>
<dbReference type="PANTHER" id="PTHR44167">
    <property type="entry name" value="OVARIAN-SPECIFIC SERINE/THREONINE-PROTEIN KINASE LOK-RELATED"/>
    <property type="match status" value="1"/>
</dbReference>
<dbReference type="Gene3D" id="1.10.510.10">
    <property type="entry name" value="Transferase(Phosphotransferase) domain 1"/>
    <property type="match status" value="1"/>
</dbReference>
<organism evidence="3 4">
    <name type="scientific">Reticulomyxa filosa</name>
    <dbReference type="NCBI Taxonomy" id="46433"/>
    <lineage>
        <taxon>Eukaryota</taxon>
        <taxon>Sar</taxon>
        <taxon>Rhizaria</taxon>
        <taxon>Retaria</taxon>
        <taxon>Foraminifera</taxon>
        <taxon>Monothalamids</taxon>
        <taxon>Reticulomyxidae</taxon>
        <taxon>Reticulomyxa</taxon>
    </lineage>
</organism>
<sequence length="345" mass="40055">MHLDLKPNNIMINWYKTTSVEKDTYKLVKLDNPRVTLIDFSVSTKAPRDADLDDYPCRGNYGTRRYRAPEMIFNGTWNRSIDTFALALIVLECVNATRLLENKYRDQNGRRFPRRKDRKGRKVHEQREIVDYIVRMAKTFLGKPSLQYLHSLEEEFQPFVKDATNLPDAEQKESNSNSNSNIDDNDNEIQENLPLSPKSFGQRIANENIGNPCFTPVHSYMFDHGPTLSDVHQSQMHVSSKEQLIVSFLNAYKPFIQHQLVSNSDLSRLQRLQHALHQVLVWDPSQRATPELLLLQHFQHERDSLLSYLFSAQELTQLQVDGFNDLHIHTVAKTQIQTLNATCYL</sequence>
<dbReference type="InterPro" id="IPR000719">
    <property type="entry name" value="Prot_kinase_dom"/>
</dbReference>
<dbReference type="AlphaFoldDB" id="X6NA16"/>
<protein>
    <recommendedName>
        <fullName evidence="2">Protein kinase domain-containing protein</fullName>
    </recommendedName>
</protein>
<keyword evidence="4" id="KW-1185">Reference proteome</keyword>
<evidence type="ECO:0000313" key="3">
    <source>
        <dbReference type="EMBL" id="ETO22748.1"/>
    </source>
</evidence>
<evidence type="ECO:0000256" key="1">
    <source>
        <dbReference type="SAM" id="MobiDB-lite"/>
    </source>
</evidence>
<dbReference type="GO" id="GO:0004674">
    <property type="term" value="F:protein serine/threonine kinase activity"/>
    <property type="evidence" value="ECO:0007669"/>
    <property type="project" value="TreeGrafter"/>
</dbReference>
<dbReference type="GO" id="GO:0005634">
    <property type="term" value="C:nucleus"/>
    <property type="evidence" value="ECO:0007669"/>
    <property type="project" value="TreeGrafter"/>
</dbReference>
<dbReference type="PANTHER" id="PTHR44167:SF24">
    <property type="entry name" value="SERINE_THREONINE-PROTEIN KINASE CHK2"/>
    <property type="match status" value="1"/>
</dbReference>
<dbReference type="InterPro" id="IPR011009">
    <property type="entry name" value="Kinase-like_dom_sf"/>
</dbReference>
<comment type="caution">
    <text evidence="3">The sequence shown here is derived from an EMBL/GenBank/DDBJ whole genome shotgun (WGS) entry which is preliminary data.</text>
</comment>
<dbReference type="GO" id="GO:0044773">
    <property type="term" value="P:mitotic DNA damage checkpoint signaling"/>
    <property type="evidence" value="ECO:0007669"/>
    <property type="project" value="TreeGrafter"/>
</dbReference>
<evidence type="ECO:0000259" key="2">
    <source>
        <dbReference type="PROSITE" id="PS50011"/>
    </source>
</evidence>
<dbReference type="Pfam" id="PF00069">
    <property type="entry name" value="Pkinase"/>
    <property type="match status" value="1"/>
</dbReference>